<dbReference type="Proteomes" id="UP000789901">
    <property type="component" value="Unassembled WGS sequence"/>
</dbReference>
<evidence type="ECO:0000313" key="1">
    <source>
        <dbReference type="EMBL" id="CAG8822896.1"/>
    </source>
</evidence>
<evidence type="ECO:0000313" key="2">
    <source>
        <dbReference type="Proteomes" id="UP000789901"/>
    </source>
</evidence>
<accession>A0ABN7W999</accession>
<dbReference type="EMBL" id="CAJVQB010035690">
    <property type="protein sequence ID" value="CAG8822896.1"/>
    <property type="molecule type" value="Genomic_DNA"/>
</dbReference>
<name>A0ABN7W999_GIGMA</name>
<reference evidence="1 2" key="1">
    <citation type="submission" date="2021-06" db="EMBL/GenBank/DDBJ databases">
        <authorList>
            <person name="Kallberg Y."/>
            <person name="Tangrot J."/>
            <person name="Rosling A."/>
        </authorList>
    </citation>
    <scope>NUCLEOTIDE SEQUENCE [LARGE SCALE GENOMIC DNA]</scope>
    <source>
        <strain evidence="1 2">120-4 pot B 10/14</strain>
    </source>
</reference>
<feature type="non-terminal residue" evidence="1">
    <location>
        <position position="1"/>
    </location>
</feature>
<sequence>VEALLPETYDQAKQLVLIIEAQMKGTKKKEKNIVSNRDNDVDTLDHCDEAEVVKDKSMIFEY</sequence>
<gene>
    <name evidence="1" type="ORF">GMARGA_LOCUS28203</name>
</gene>
<organism evidence="1 2">
    <name type="scientific">Gigaspora margarita</name>
    <dbReference type="NCBI Taxonomy" id="4874"/>
    <lineage>
        <taxon>Eukaryota</taxon>
        <taxon>Fungi</taxon>
        <taxon>Fungi incertae sedis</taxon>
        <taxon>Mucoromycota</taxon>
        <taxon>Glomeromycotina</taxon>
        <taxon>Glomeromycetes</taxon>
        <taxon>Diversisporales</taxon>
        <taxon>Gigasporaceae</taxon>
        <taxon>Gigaspora</taxon>
    </lineage>
</organism>
<proteinExistence type="predicted"/>
<keyword evidence="2" id="KW-1185">Reference proteome</keyword>
<comment type="caution">
    <text evidence="1">The sequence shown here is derived from an EMBL/GenBank/DDBJ whole genome shotgun (WGS) entry which is preliminary data.</text>
</comment>
<protein>
    <submittedName>
        <fullName evidence="1">720_t:CDS:1</fullName>
    </submittedName>
</protein>